<accession>A0A1H9NRF4</accession>
<reference evidence="2 3" key="1">
    <citation type="submission" date="2016-10" db="EMBL/GenBank/DDBJ databases">
        <authorList>
            <person name="de Groot N.N."/>
        </authorList>
    </citation>
    <scope>NUCLEOTIDE SEQUENCE [LARGE SCALE GENOMIC DNA]</scope>
    <source>
        <strain evidence="2 3">ATCC 35958</strain>
    </source>
</reference>
<name>A0A1H9NRF4_9BURK</name>
<dbReference type="Proteomes" id="UP000199766">
    <property type="component" value="Unassembled WGS sequence"/>
</dbReference>
<dbReference type="STRING" id="180197.SAMN02982919_02306"/>
<gene>
    <name evidence="2" type="ORF">SAMN02982919_02306</name>
</gene>
<feature type="transmembrane region" description="Helical" evidence="1">
    <location>
        <begin position="40"/>
        <end position="58"/>
    </location>
</feature>
<protein>
    <submittedName>
        <fullName evidence="2">Uncharacterized protein</fullName>
    </submittedName>
</protein>
<organism evidence="2 3">
    <name type="scientific">Giesbergeria anulus</name>
    <dbReference type="NCBI Taxonomy" id="180197"/>
    <lineage>
        <taxon>Bacteria</taxon>
        <taxon>Pseudomonadati</taxon>
        <taxon>Pseudomonadota</taxon>
        <taxon>Betaproteobacteria</taxon>
        <taxon>Burkholderiales</taxon>
        <taxon>Comamonadaceae</taxon>
        <taxon>Giesbergeria</taxon>
    </lineage>
</organism>
<evidence type="ECO:0000256" key="1">
    <source>
        <dbReference type="SAM" id="Phobius"/>
    </source>
</evidence>
<dbReference type="AlphaFoldDB" id="A0A1H9NRF4"/>
<evidence type="ECO:0000313" key="3">
    <source>
        <dbReference type="Proteomes" id="UP000199766"/>
    </source>
</evidence>
<keyword evidence="1" id="KW-1133">Transmembrane helix</keyword>
<feature type="transmembrane region" description="Helical" evidence="1">
    <location>
        <begin position="14"/>
        <end position="34"/>
    </location>
</feature>
<keyword evidence="1" id="KW-0472">Membrane</keyword>
<dbReference type="EMBL" id="FOGD01000007">
    <property type="protein sequence ID" value="SER38209.1"/>
    <property type="molecule type" value="Genomic_DNA"/>
</dbReference>
<sequence length="109" mass="12214">MIEDYLNTNNAKSLIFPEIGFLGTIALGSIRIGIDATLFIIYGSMKVAVVFFVTALFVEKILKFAEIRGNKKTNYWLEKAVDTKDKVGCIVLWLLAHCLIIAMLRTVSQ</sequence>
<proteinExistence type="predicted"/>
<dbReference type="RefSeq" id="WP_091457704.1">
    <property type="nucleotide sequence ID" value="NZ_FOGD01000007.1"/>
</dbReference>
<keyword evidence="1" id="KW-0812">Transmembrane</keyword>
<evidence type="ECO:0000313" key="2">
    <source>
        <dbReference type="EMBL" id="SER38209.1"/>
    </source>
</evidence>
<keyword evidence="3" id="KW-1185">Reference proteome</keyword>
<feature type="transmembrane region" description="Helical" evidence="1">
    <location>
        <begin position="87"/>
        <end position="107"/>
    </location>
</feature>